<evidence type="ECO:0000256" key="2">
    <source>
        <dbReference type="ARBA" id="ARBA00023157"/>
    </source>
</evidence>
<dbReference type="GO" id="GO:0004568">
    <property type="term" value="F:chitinase activity"/>
    <property type="evidence" value="ECO:0007669"/>
    <property type="project" value="InterPro"/>
</dbReference>
<keyword evidence="7" id="KW-1185">Reference proteome</keyword>
<evidence type="ECO:0000313" key="6">
    <source>
        <dbReference type="EMBL" id="PVU94512.1"/>
    </source>
</evidence>
<protein>
    <recommendedName>
        <fullName evidence="5">Glycoside hydrolase family 19 catalytic domain-containing protein</fullName>
    </recommendedName>
</protein>
<dbReference type="AlphaFoldDB" id="A0A2T9YQB0"/>
<dbReference type="InterPro" id="IPR023346">
    <property type="entry name" value="Lysozyme-like_dom_sf"/>
</dbReference>
<dbReference type="Gene3D" id="1.10.530.10">
    <property type="match status" value="1"/>
</dbReference>
<dbReference type="GO" id="GO:0006952">
    <property type="term" value="P:defense response"/>
    <property type="evidence" value="ECO:0007669"/>
    <property type="project" value="UniProtKB-KW"/>
</dbReference>
<evidence type="ECO:0000259" key="5">
    <source>
        <dbReference type="Pfam" id="PF00182"/>
    </source>
</evidence>
<sequence>MIKLFHIIALCFLILSLVLASSSSKIKLKKRLDISKEHSNNTISNKNKKIQHRYKKEQKKDGDNDINSNIESVKRSQKQIMIEKRNKLILDDSFGFYKKRENKNSPYYNKRQDSLDGTENASADNKNVVNNNTGLVETADVKTNSNITDVSKGEQNSEPEKKVENENNQKMDDANIENDSGKTSGGGSFRKINNNASLKVTEKMMKNAVVAAGYPEPSNSQASAFVYQVNDKKLSSNMEAAMFLAHALYESEGLKDKKDSACTIVDCAQYYKSRSDSPGKVYSGRGYIQLTFAKNYQKASSFLYNNDSLFLQPEKVENDEMASWGVSIWFWKSFISLDPSVQSGEFGKTTKIITSGLDCSGITIKNSKTRYEIYKKVLKVFDSSKAPIENGCYN</sequence>
<dbReference type="Pfam" id="PF00182">
    <property type="entry name" value="Glyco_hydro_19"/>
    <property type="match status" value="1"/>
</dbReference>
<feature type="chain" id="PRO_5015543938" description="Glycoside hydrolase family 19 catalytic domain-containing protein" evidence="4">
    <location>
        <begin position="21"/>
        <end position="394"/>
    </location>
</feature>
<keyword evidence="2" id="KW-1015">Disulfide bond</keyword>
<feature type="region of interest" description="Disordered" evidence="3">
    <location>
        <begin position="101"/>
        <end position="190"/>
    </location>
</feature>
<comment type="caution">
    <text evidence="6">The sequence shown here is derived from an EMBL/GenBank/DDBJ whole genome shotgun (WGS) entry which is preliminary data.</text>
</comment>
<feature type="signal peptide" evidence="4">
    <location>
        <begin position="1"/>
        <end position="20"/>
    </location>
</feature>
<accession>A0A2T9YQB0</accession>
<dbReference type="InterPro" id="IPR000726">
    <property type="entry name" value="Glyco_hydro_19_cat"/>
</dbReference>
<feature type="compositionally biased region" description="Polar residues" evidence="3">
    <location>
        <begin position="115"/>
        <end position="156"/>
    </location>
</feature>
<evidence type="ECO:0000313" key="7">
    <source>
        <dbReference type="Proteomes" id="UP000245383"/>
    </source>
</evidence>
<dbReference type="GO" id="GO:0016998">
    <property type="term" value="P:cell wall macromolecule catabolic process"/>
    <property type="evidence" value="ECO:0007669"/>
    <property type="project" value="InterPro"/>
</dbReference>
<evidence type="ECO:0000256" key="3">
    <source>
        <dbReference type="SAM" id="MobiDB-lite"/>
    </source>
</evidence>
<dbReference type="GO" id="GO:0006032">
    <property type="term" value="P:chitin catabolic process"/>
    <property type="evidence" value="ECO:0007669"/>
    <property type="project" value="InterPro"/>
</dbReference>
<feature type="compositionally biased region" description="Basic and acidic residues" evidence="3">
    <location>
        <begin position="158"/>
        <end position="173"/>
    </location>
</feature>
<keyword evidence="4" id="KW-0732">Signal</keyword>
<feature type="domain" description="Glycoside hydrolase family 19 catalytic" evidence="5">
    <location>
        <begin position="272"/>
        <end position="344"/>
    </location>
</feature>
<reference evidence="6 7" key="1">
    <citation type="journal article" date="2018" name="MBio">
        <title>Comparative Genomics Reveals the Core Gene Toolbox for the Fungus-Insect Symbiosis.</title>
        <authorList>
            <person name="Wang Y."/>
            <person name="Stata M."/>
            <person name="Wang W."/>
            <person name="Stajich J.E."/>
            <person name="White M.M."/>
            <person name="Moncalvo J.M."/>
        </authorList>
    </citation>
    <scope>NUCLEOTIDE SEQUENCE [LARGE SCALE GENOMIC DNA]</scope>
    <source>
        <strain evidence="6 7">SWE-8-4</strain>
    </source>
</reference>
<evidence type="ECO:0000256" key="4">
    <source>
        <dbReference type="SAM" id="SignalP"/>
    </source>
</evidence>
<dbReference type="PANTHER" id="PTHR22595:SF79">
    <property type="entry name" value="CHITINASE 12"/>
    <property type="match status" value="1"/>
</dbReference>
<dbReference type="EMBL" id="MBFR01000087">
    <property type="protein sequence ID" value="PVU94512.1"/>
    <property type="molecule type" value="Genomic_DNA"/>
</dbReference>
<dbReference type="CDD" id="cd00325">
    <property type="entry name" value="chitinase_GH19"/>
    <property type="match status" value="1"/>
</dbReference>
<evidence type="ECO:0000256" key="1">
    <source>
        <dbReference type="ARBA" id="ARBA00022821"/>
    </source>
</evidence>
<organism evidence="6 7">
    <name type="scientific">Smittium simulii</name>
    <dbReference type="NCBI Taxonomy" id="133385"/>
    <lineage>
        <taxon>Eukaryota</taxon>
        <taxon>Fungi</taxon>
        <taxon>Fungi incertae sedis</taxon>
        <taxon>Zoopagomycota</taxon>
        <taxon>Kickxellomycotina</taxon>
        <taxon>Harpellomycetes</taxon>
        <taxon>Harpellales</taxon>
        <taxon>Legeriomycetaceae</taxon>
        <taxon>Smittium</taxon>
    </lineage>
</organism>
<dbReference type="SUPFAM" id="SSF53955">
    <property type="entry name" value="Lysozyme-like"/>
    <property type="match status" value="1"/>
</dbReference>
<proteinExistence type="predicted"/>
<feature type="compositionally biased region" description="Basic residues" evidence="3">
    <location>
        <begin position="46"/>
        <end position="57"/>
    </location>
</feature>
<dbReference type="PANTHER" id="PTHR22595">
    <property type="entry name" value="CHITINASE-RELATED"/>
    <property type="match status" value="1"/>
</dbReference>
<dbReference type="Proteomes" id="UP000245383">
    <property type="component" value="Unassembled WGS sequence"/>
</dbReference>
<dbReference type="OrthoDB" id="5985073at2759"/>
<gene>
    <name evidence="6" type="ORF">BB561_002494</name>
</gene>
<keyword evidence="1" id="KW-0611">Plant defense</keyword>
<feature type="region of interest" description="Disordered" evidence="3">
    <location>
        <begin position="39"/>
        <end position="68"/>
    </location>
</feature>
<name>A0A2T9YQB0_9FUNG</name>